<proteinExistence type="predicted"/>
<accession>A0A2D4FJ37</accession>
<reference evidence="1" key="2">
    <citation type="submission" date="2017-11" db="EMBL/GenBank/DDBJ databases">
        <title>Coralsnake Venomics: Analyses of Venom Gland Transcriptomes and Proteomes of Six Brazilian Taxa.</title>
        <authorList>
            <person name="Aird S.D."/>
            <person name="Jorge da Silva N."/>
            <person name="Qiu L."/>
            <person name="Villar-Briones A."/>
            <person name="Aparecida-Saddi V."/>
            <person name="Campos-Telles M.P."/>
            <person name="Grau M."/>
            <person name="Mikheyev A.S."/>
        </authorList>
    </citation>
    <scope>NUCLEOTIDE SEQUENCE</scope>
    <source>
        <tissue evidence="1">Venom_gland</tissue>
    </source>
</reference>
<protein>
    <submittedName>
        <fullName evidence="1">Uncharacterized protein</fullName>
    </submittedName>
</protein>
<sequence length="118" mass="12819">MFLLLKKANGAIPINVKFSIALTTAGLNMRRSKEEGFLQRKQSDSGSRNWGLLRIGLQQICPVAFAHVQPCLGALGVQSSPWGGCVRCSFWFLPPPPPPIGSLLSPLVQPHLWGDSIV</sequence>
<name>A0A2D4FJ37_MICCO</name>
<evidence type="ECO:0000313" key="1">
    <source>
        <dbReference type="EMBL" id="LAA47483.1"/>
    </source>
</evidence>
<organism evidence="1">
    <name type="scientific">Micrurus corallinus</name>
    <name type="common">Brazilian coral snake</name>
    <dbReference type="NCBI Taxonomy" id="54390"/>
    <lineage>
        <taxon>Eukaryota</taxon>
        <taxon>Metazoa</taxon>
        <taxon>Chordata</taxon>
        <taxon>Craniata</taxon>
        <taxon>Vertebrata</taxon>
        <taxon>Euteleostomi</taxon>
        <taxon>Lepidosauria</taxon>
        <taxon>Squamata</taxon>
        <taxon>Bifurcata</taxon>
        <taxon>Unidentata</taxon>
        <taxon>Episquamata</taxon>
        <taxon>Toxicofera</taxon>
        <taxon>Serpentes</taxon>
        <taxon>Colubroidea</taxon>
        <taxon>Elapidae</taxon>
        <taxon>Elapinae</taxon>
        <taxon>Micrurus</taxon>
    </lineage>
</organism>
<dbReference type="AlphaFoldDB" id="A0A2D4FJ37"/>
<dbReference type="EMBL" id="IACJ01072153">
    <property type="protein sequence ID" value="LAA47483.1"/>
    <property type="molecule type" value="Transcribed_RNA"/>
</dbReference>
<reference evidence="1" key="1">
    <citation type="submission" date="2017-07" db="EMBL/GenBank/DDBJ databases">
        <authorList>
            <person name="Mikheyev A."/>
            <person name="Grau M."/>
        </authorList>
    </citation>
    <scope>NUCLEOTIDE SEQUENCE</scope>
    <source>
        <tissue evidence="1">Venom_gland</tissue>
    </source>
</reference>